<reference evidence="2 3" key="1">
    <citation type="journal article" date="2024" name="Nat. Commun.">
        <title>Phylogenomics reveals the evolutionary origins of lichenization in chlorophyte algae.</title>
        <authorList>
            <person name="Puginier C."/>
            <person name="Libourel C."/>
            <person name="Otte J."/>
            <person name="Skaloud P."/>
            <person name="Haon M."/>
            <person name="Grisel S."/>
            <person name="Petersen M."/>
            <person name="Berrin J.G."/>
            <person name="Delaux P.M."/>
            <person name="Dal Grande F."/>
            <person name="Keller J."/>
        </authorList>
    </citation>
    <scope>NUCLEOTIDE SEQUENCE [LARGE SCALE GENOMIC DNA]</scope>
    <source>
        <strain evidence="2 3">SAG 245.80</strain>
    </source>
</reference>
<evidence type="ECO:0000313" key="2">
    <source>
        <dbReference type="EMBL" id="KAK9827352.1"/>
    </source>
</evidence>
<dbReference type="AlphaFoldDB" id="A0AAW1R0P3"/>
<accession>A0AAW1R0P3</accession>
<gene>
    <name evidence="2" type="ORF">WJX81_008702</name>
</gene>
<evidence type="ECO:0000256" key="1">
    <source>
        <dbReference type="SAM" id="MobiDB-lite"/>
    </source>
</evidence>
<sequence length="96" mass="9952">MGDAFPQARITISVPQHISAVTEAAAKSELQAVRACALADEARLAHGDVSMQRYAANAGLLGEVFGCLPPQGGPPQAAQRSQKRKDRGHSGTDVGS</sequence>
<dbReference type="EMBL" id="JALJOU010000059">
    <property type="protein sequence ID" value="KAK9827352.1"/>
    <property type="molecule type" value="Genomic_DNA"/>
</dbReference>
<feature type="region of interest" description="Disordered" evidence="1">
    <location>
        <begin position="67"/>
        <end position="96"/>
    </location>
</feature>
<proteinExistence type="predicted"/>
<organism evidence="2 3">
    <name type="scientific">Elliptochloris bilobata</name>
    <dbReference type="NCBI Taxonomy" id="381761"/>
    <lineage>
        <taxon>Eukaryota</taxon>
        <taxon>Viridiplantae</taxon>
        <taxon>Chlorophyta</taxon>
        <taxon>core chlorophytes</taxon>
        <taxon>Trebouxiophyceae</taxon>
        <taxon>Trebouxiophyceae incertae sedis</taxon>
        <taxon>Elliptochloris clade</taxon>
        <taxon>Elliptochloris</taxon>
    </lineage>
</organism>
<protein>
    <submittedName>
        <fullName evidence="2">Uncharacterized protein</fullName>
    </submittedName>
</protein>
<dbReference type="Proteomes" id="UP001445335">
    <property type="component" value="Unassembled WGS sequence"/>
</dbReference>
<comment type="caution">
    <text evidence="2">The sequence shown here is derived from an EMBL/GenBank/DDBJ whole genome shotgun (WGS) entry which is preliminary data.</text>
</comment>
<evidence type="ECO:0000313" key="3">
    <source>
        <dbReference type="Proteomes" id="UP001445335"/>
    </source>
</evidence>
<keyword evidence="3" id="KW-1185">Reference proteome</keyword>
<name>A0AAW1R0P3_9CHLO</name>